<name>A0ABN1EYX5_9PROT</name>
<reference evidence="1 2" key="1">
    <citation type="journal article" date="2019" name="Int. J. Syst. Evol. Microbiol.">
        <title>The Global Catalogue of Microorganisms (GCM) 10K type strain sequencing project: providing services to taxonomists for standard genome sequencing and annotation.</title>
        <authorList>
            <consortium name="The Broad Institute Genomics Platform"/>
            <consortium name="The Broad Institute Genome Sequencing Center for Infectious Disease"/>
            <person name="Wu L."/>
            <person name="Ma J."/>
        </authorList>
    </citation>
    <scope>NUCLEOTIDE SEQUENCE [LARGE SCALE GENOMIC DNA]</scope>
    <source>
        <strain evidence="1 2">JCM 15089</strain>
    </source>
</reference>
<dbReference type="PANTHER" id="PTHR35984:SF1">
    <property type="entry name" value="PERIPLASMIC SERINE PROTEASE"/>
    <property type="match status" value="1"/>
</dbReference>
<evidence type="ECO:0000313" key="1">
    <source>
        <dbReference type="EMBL" id="GAA0578062.1"/>
    </source>
</evidence>
<dbReference type="Proteomes" id="UP001499951">
    <property type="component" value="Unassembled WGS sequence"/>
</dbReference>
<dbReference type="Pfam" id="PF01972">
    <property type="entry name" value="SDH_protease"/>
    <property type="match status" value="1"/>
</dbReference>
<gene>
    <name evidence="1" type="ORF">GCM10008942_28700</name>
</gene>
<dbReference type="InterPro" id="IPR029045">
    <property type="entry name" value="ClpP/crotonase-like_dom_sf"/>
</dbReference>
<protein>
    <recommendedName>
        <fullName evidence="3">Serine dehydrogenase proteinase</fullName>
    </recommendedName>
</protein>
<accession>A0ABN1EYX5</accession>
<dbReference type="InterPro" id="IPR002825">
    <property type="entry name" value="Pept_S49_ser-pept_pro"/>
</dbReference>
<dbReference type="RefSeq" id="WP_166936066.1">
    <property type="nucleotide sequence ID" value="NZ_BAAADD010000007.1"/>
</dbReference>
<proteinExistence type="predicted"/>
<sequence length="456" mass="49377">MSTDPKVLIAVVCLAAISLLLALIVSQIRRSRARAAVAVQRRSFAEEPAVTAPQSVMLPLTPAAATLGESLVATPVAAEALTGTIATNRTTATIGVPKPAFPPAPAADPGGRKVISIIHDFGHPRDYPSDQRRYLTTREAFEILAEIRAVPADRPIDFVLHTPGGEAFACELIASAIKDRPNTTAYVPYCAMSAGTIVALACEKIVMGKYACLGPIDTQFYGFPIESYIRLLKEKPLASIDDEIVLLGYLAEKEMKTARARACELLNKAHFGKDDACRITDFLVKGDMPHSEQISREHALAIGINIVGGDCPAQVYDMVEQRLRLYQPFDSSDGFGPDYQVRATMLGNVQPPAASSRALGRDVRPVNAGEKEFGGFEPFSGGLSKLASEEILRRVVNAACAYVAKKISEHAPSKAEVRAMEAEIRAYLKETYARFGAFIDAHWSEIFEKIVAVFPD</sequence>
<evidence type="ECO:0000313" key="2">
    <source>
        <dbReference type="Proteomes" id="UP001499951"/>
    </source>
</evidence>
<evidence type="ECO:0008006" key="3">
    <source>
        <dbReference type="Google" id="ProtNLM"/>
    </source>
</evidence>
<dbReference type="SUPFAM" id="SSF52096">
    <property type="entry name" value="ClpP/crotonase"/>
    <property type="match status" value="1"/>
</dbReference>
<dbReference type="Gene3D" id="3.90.226.10">
    <property type="entry name" value="2-enoyl-CoA Hydratase, Chain A, domain 1"/>
    <property type="match status" value="1"/>
</dbReference>
<keyword evidence="2" id="KW-1185">Reference proteome</keyword>
<dbReference type="PANTHER" id="PTHR35984">
    <property type="entry name" value="PERIPLASMIC SERINE PROTEASE"/>
    <property type="match status" value="1"/>
</dbReference>
<comment type="caution">
    <text evidence="1">The sequence shown here is derived from an EMBL/GenBank/DDBJ whole genome shotgun (WGS) entry which is preliminary data.</text>
</comment>
<dbReference type="EMBL" id="BAAADD010000007">
    <property type="protein sequence ID" value="GAA0578062.1"/>
    <property type="molecule type" value="Genomic_DNA"/>
</dbReference>
<organism evidence="1 2">
    <name type="scientific">Rhizomicrobium electricum</name>
    <dbReference type="NCBI Taxonomy" id="480070"/>
    <lineage>
        <taxon>Bacteria</taxon>
        <taxon>Pseudomonadati</taxon>
        <taxon>Pseudomonadota</taxon>
        <taxon>Alphaproteobacteria</taxon>
        <taxon>Micropepsales</taxon>
        <taxon>Micropepsaceae</taxon>
        <taxon>Rhizomicrobium</taxon>
    </lineage>
</organism>